<dbReference type="Pfam" id="PF15508">
    <property type="entry name" value="NAAA-beta"/>
    <property type="match status" value="1"/>
</dbReference>
<dbReference type="PANTHER" id="PTHR28583:SF4">
    <property type="entry name" value="N-ACYLETHANOLAMINE-HYDROLYZING ACID AMIDASE"/>
    <property type="match status" value="1"/>
</dbReference>
<dbReference type="PANTHER" id="PTHR28583">
    <property type="entry name" value="ACID AMIDASE"/>
    <property type="match status" value="1"/>
</dbReference>
<sequence length="394" mass="44950">MWRLAALPLALAVPRFDINLDAPPRERFVEVATYYKEEILAMMKAWEEVLERDFAPSEQADWVRFGAPQSEEFQEELLGMHEAVGSNVSLNSMLLFNLLYEMGSPTTACSGFLAANDDGQVIHGRNMDYMLQFTMPDGARKDWPDITFEATFWKGGQKLFLAISWPLYLGVHTGMRFGGWTFEQNTRLGMNQKDLNLAAAKEGGIMYGYKIRHLLETIPTFETALREINATQFMAPQYFMLSGAGNNEGAVISMDRMGAQSLINTPAIRRLGGANWFLLQTNDDANKLPLDFRRPVVKSYLHWYTKEDVSVNFVWDVIHSFPLKNALSVFTWVAVPRTNYSQLVLRGQEPRLEEVALLVEPHTDEVHLLQRFLKRHGTKGWKHVISNEGLRLEP</sequence>
<dbReference type="Proteomes" id="UP001642464">
    <property type="component" value="Unassembled WGS sequence"/>
</dbReference>
<comment type="caution">
    <text evidence="2">The sequence shown here is derived from an EMBL/GenBank/DDBJ whole genome shotgun (WGS) entry which is preliminary data.</text>
</comment>
<proteinExistence type="predicted"/>
<dbReference type="Gene3D" id="3.60.60.10">
    <property type="entry name" value="Penicillin V Acylase, Chain A"/>
    <property type="match status" value="1"/>
</dbReference>
<name>A0ABP0NGK8_9DINO</name>
<reference evidence="2 3" key="1">
    <citation type="submission" date="2024-02" db="EMBL/GenBank/DDBJ databases">
        <authorList>
            <person name="Chen Y."/>
            <person name="Shah S."/>
            <person name="Dougan E. K."/>
            <person name="Thang M."/>
            <person name="Chan C."/>
        </authorList>
    </citation>
    <scope>NUCLEOTIDE SEQUENCE [LARGE SCALE GENOMIC DNA]</scope>
</reference>
<organism evidence="2 3">
    <name type="scientific">Durusdinium trenchii</name>
    <dbReference type="NCBI Taxonomy" id="1381693"/>
    <lineage>
        <taxon>Eukaryota</taxon>
        <taxon>Sar</taxon>
        <taxon>Alveolata</taxon>
        <taxon>Dinophyceae</taxon>
        <taxon>Suessiales</taxon>
        <taxon>Symbiodiniaceae</taxon>
        <taxon>Durusdinium</taxon>
    </lineage>
</organism>
<keyword evidence="3" id="KW-1185">Reference proteome</keyword>
<dbReference type="EMBL" id="CAXAMM010028335">
    <property type="protein sequence ID" value="CAK9062603.1"/>
    <property type="molecule type" value="Genomic_DNA"/>
</dbReference>
<feature type="domain" description="Acid ceramidase N-terminal" evidence="1">
    <location>
        <begin position="12"/>
        <end position="69"/>
    </location>
</feature>
<gene>
    <name evidence="2" type="ORF">SCF082_LOCUS32578</name>
</gene>
<dbReference type="InterPro" id="IPR029130">
    <property type="entry name" value="Acid_ceramidase_N"/>
</dbReference>
<evidence type="ECO:0000259" key="1">
    <source>
        <dbReference type="Pfam" id="PF15508"/>
    </source>
</evidence>
<protein>
    <recommendedName>
        <fullName evidence="1">Acid ceramidase N-terminal domain-containing protein</fullName>
    </recommendedName>
</protein>
<evidence type="ECO:0000313" key="3">
    <source>
        <dbReference type="Proteomes" id="UP001642464"/>
    </source>
</evidence>
<accession>A0ABP0NGK8</accession>
<evidence type="ECO:0000313" key="2">
    <source>
        <dbReference type="EMBL" id="CAK9062603.1"/>
    </source>
</evidence>